<evidence type="ECO:0000259" key="1">
    <source>
        <dbReference type="Pfam" id="PF08241"/>
    </source>
</evidence>
<dbReference type="OMA" id="MKGDEWQ"/>
<dbReference type="Proteomes" id="UP000007431">
    <property type="component" value="Unassembled WGS sequence"/>
</dbReference>
<dbReference type="InterPro" id="IPR013216">
    <property type="entry name" value="Methyltransf_11"/>
</dbReference>
<dbReference type="Pfam" id="PF08241">
    <property type="entry name" value="Methyltransf_11"/>
    <property type="match status" value="1"/>
</dbReference>
<feature type="domain" description="Methyltransferase type 11" evidence="1">
    <location>
        <begin position="7"/>
        <end position="100"/>
    </location>
</feature>
<dbReference type="EMBL" id="GL377302">
    <property type="protein sequence ID" value="EFJ04043.1"/>
    <property type="molecule type" value="Genomic_DNA"/>
</dbReference>
<evidence type="ECO:0000313" key="3">
    <source>
        <dbReference type="Proteomes" id="UP000007431"/>
    </source>
</evidence>
<proteinExistence type="predicted"/>
<dbReference type="eggNOG" id="KOG1270">
    <property type="taxonomic scope" value="Eukaryota"/>
</dbReference>
<dbReference type="Gene3D" id="3.40.50.150">
    <property type="entry name" value="Vaccinia Virus protein VP39"/>
    <property type="match status" value="1"/>
</dbReference>
<organism evidence="3">
    <name type="scientific">Schizophyllum commune (strain H4-8 / FGSC 9210)</name>
    <name type="common">Split gill fungus</name>
    <dbReference type="NCBI Taxonomy" id="578458"/>
    <lineage>
        <taxon>Eukaryota</taxon>
        <taxon>Fungi</taxon>
        <taxon>Dikarya</taxon>
        <taxon>Basidiomycota</taxon>
        <taxon>Agaricomycotina</taxon>
        <taxon>Agaricomycetes</taxon>
        <taxon>Agaricomycetidae</taxon>
        <taxon>Agaricales</taxon>
        <taxon>Schizophyllaceae</taxon>
        <taxon>Schizophyllum</taxon>
    </lineage>
</organism>
<dbReference type="GO" id="GO:0008757">
    <property type="term" value="F:S-adenosylmethionine-dependent methyltransferase activity"/>
    <property type="evidence" value="ECO:0007669"/>
    <property type="project" value="InterPro"/>
</dbReference>
<evidence type="ECO:0000313" key="2">
    <source>
        <dbReference type="EMBL" id="EFJ04043.1"/>
    </source>
</evidence>
<sequence length="155" mass="17108">MNFLTQCEGLISQHLTAYAKSITGLDISSGMTNRYNERVENQGLEPENMRAICIDPDDDLREFEATFDVAVCAASYHHFPSIEETTLKLARTMRPGGVLMVADLVKVDGTEDLYPEHGDASLVCHQGGIAEADIRRVFGEAGLSNLRYSRLAQVD</sequence>
<dbReference type="SUPFAM" id="SSF53335">
    <property type="entry name" value="S-adenosyl-L-methionine-dependent methyltransferases"/>
    <property type="match status" value="1"/>
</dbReference>
<protein>
    <recommendedName>
        <fullName evidence="1">Methyltransferase type 11 domain-containing protein</fullName>
    </recommendedName>
</protein>
<dbReference type="InParanoid" id="D8PL46"/>
<dbReference type="CDD" id="cd02440">
    <property type="entry name" value="AdoMet_MTases"/>
    <property type="match status" value="1"/>
</dbReference>
<dbReference type="STRING" id="578458.D8PL46"/>
<dbReference type="AlphaFoldDB" id="D8PL46"/>
<dbReference type="HOGENOM" id="CLU_037990_1_1_1"/>
<dbReference type="InterPro" id="IPR029063">
    <property type="entry name" value="SAM-dependent_MTases_sf"/>
</dbReference>
<gene>
    <name evidence="2" type="ORF">SCHCODRAFT_13832</name>
</gene>
<accession>D8PL46</accession>
<keyword evidence="3" id="KW-1185">Reference proteome</keyword>
<dbReference type="VEuPathDB" id="FungiDB:SCHCODRAFT_02609608"/>
<name>D8PL46_SCHCM</name>
<reference evidence="2 3" key="1">
    <citation type="journal article" date="2010" name="Nat. Biotechnol.">
        <title>Genome sequence of the model mushroom Schizophyllum commune.</title>
        <authorList>
            <person name="Ohm R.A."/>
            <person name="de Jong J.F."/>
            <person name="Lugones L.G."/>
            <person name="Aerts A."/>
            <person name="Kothe E."/>
            <person name="Stajich J.E."/>
            <person name="de Vries R.P."/>
            <person name="Record E."/>
            <person name="Levasseur A."/>
            <person name="Baker S.E."/>
            <person name="Bartholomew K.A."/>
            <person name="Coutinho P.M."/>
            <person name="Erdmann S."/>
            <person name="Fowler T.J."/>
            <person name="Gathman A.C."/>
            <person name="Lombard V."/>
            <person name="Henrissat B."/>
            <person name="Knabe N."/>
            <person name="Kuees U."/>
            <person name="Lilly W.W."/>
            <person name="Lindquist E."/>
            <person name="Lucas S."/>
            <person name="Magnuson J.K."/>
            <person name="Piumi F."/>
            <person name="Raudaskoski M."/>
            <person name="Salamov A."/>
            <person name="Schmutz J."/>
            <person name="Schwarze F.W.M.R."/>
            <person name="vanKuyk P.A."/>
            <person name="Horton J.S."/>
            <person name="Grigoriev I.V."/>
            <person name="Woesten H.A.B."/>
        </authorList>
    </citation>
    <scope>NUCLEOTIDE SEQUENCE [LARGE SCALE GENOMIC DNA]</scope>
    <source>
        <strain evidence="3">H4-8 / FGSC 9210</strain>
    </source>
</reference>